<evidence type="ECO:0000313" key="8">
    <source>
        <dbReference type="EMBL" id="CAD9631780.1"/>
    </source>
</evidence>
<organism evidence="8">
    <name type="scientific">Zooxanthella nutricula</name>
    <dbReference type="NCBI Taxonomy" id="1333877"/>
    <lineage>
        <taxon>Eukaryota</taxon>
        <taxon>Sar</taxon>
        <taxon>Alveolata</taxon>
        <taxon>Dinophyceae</taxon>
        <taxon>Peridiniales</taxon>
        <taxon>Peridiniales incertae sedis</taxon>
        <taxon>Zooxanthella</taxon>
    </lineage>
</organism>
<evidence type="ECO:0000259" key="7">
    <source>
        <dbReference type="Pfam" id="PF00728"/>
    </source>
</evidence>
<gene>
    <name evidence="8" type="ORF">BRAN1462_LOCUS50454</name>
</gene>
<evidence type="ECO:0000256" key="3">
    <source>
        <dbReference type="ARBA" id="ARBA00012663"/>
    </source>
</evidence>
<evidence type="ECO:0000256" key="4">
    <source>
        <dbReference type="ARBA" id="ARBA00022801"/>
    </source>
</evidence>
<dbReference type="PANTHER" id="PTHR22600:SF57">
    <property type="entry name" value="BETA-N-ACETYLHEXOSAMINIDASE"/>
    <property type="match status" value="1"/>
</dbReference>
<dbReference type="InterPro" id="IPR015883">
    <property type="entry name" value="Glyco_hydro_20_cat"/>
</dbReference>
<evidence type="ECO:0000256" key="5">
    <source>
        <dbReference type="PIRSR" id="PIRSR625705-1"/>
    </source>
</evidence>
<feature type="active site" description="Proton donor" evidence="5">
    <location>
        <position position="133"/>
    </location>
</feature>
<evidence type="ECO:0000256" key="1">
    <source>
        <dbReference type="ARBA" id="ARBA00001231"/>
    </source>
</evidence>
<dbReference type="InterPro" id="IPR025705">
    <property type="entry name" value="Beta_hexosaminidase_sua/sub"/>
</dbReference>
<feature type="region of interest" description="Disordered" evidence="6">
    <location>
        <begin position="511"/>
        <end position="543"/>
    </location>
</feature>
<dbReference type="AlphaFoldDB" id="A0A7S2Q3M3"/>
<protein>
    <recommendedName>
        <fullName evidence="3">beta-N-acetylhexosaminidase</fullName>
        <ecNumber evidence="3">3.2.1.52</ecNumber>
    </recommendedName>
</protein>
<keyword evidence="4" id="KW-0378">Hydrolase</keyword>
<comment type="similarity">
    <text evidence="2">Belongs to the glycosyl hydrolase 20 family.</text>
</comment>
<dbReference type="GO" id="GO:0004563">
    <property type="term" value="F:beta-N-acetylhexosaminidase activity"/>
    <property type="evidence" value="ECO:0007669"/>
    <property type="project" value="UniProtKB-EC"/>
</dbReference>
<dbReference type="EMBL" id="HBGW01079422">
    <property type="protein sequence ID" value="CAD9631780.1"/>
    <property type="molecule type" value="Transcribed_RNA"/>
</dbReference>
<proteinExistence type="inferred from homology"/>
<dbReference type="InterPro" id="IPR017853">
    <property type="entry name" value="GH"/>
</dbReference>
<sequence>MAFYKANVFHWHLTDDQAWRLEIPQRPKLVKANRWQPEFYSTADVVAIVEYAASLFINVLPTIETPGHSLAALAAYPELACRPGPFEVPKTRVGTYTDIMCVSKKDVEDFAADVFAEVARLFPYGYVHVGGDEAPTITWESSEHVKAFAGKAGLNNLGADVMEAWFCRLSQLLAKHNRTLVMWDDHFVNRFGVTRLCPDAEKTWVVQAWKLDPPLGLPGQDSISPAFPFRTIASPMKSVYLDYPVAVIDYNKTLAWTPGAKHGNTLGGCANMWTEDSEPKDVGGKVYPRYLGITERLWGGVLASRALHREGGRPGDSRPGSLDLPERAAALQHCTADGPLLAKFGFKCGKFERVRNGRSPTWARAYVDTSMDSYSPEFSPAQALDDDDESYFWAIAPKRGDSFEVGWRQSAKSQTGDVLGKWFKRLVASSGAVDRPGDQLEEGELWVKQWLPSAQDSGYEAKWSKVAQFQDGSAIAQGEALEQGPVVGVRILCTASQTKWFALREITATPGTARPHPAVDELPEPHHAHGRSPHGSKYWNEGW</sequence>
<feature type="domain" description="Glycoside hydrolase family 20 catalytic" evidence="7">
    <location>
        <begin position="1"/>
        <end position="299"/>
    </location>
</feature>
<dbReference type="SUPFAM" id="SSF51445">
    <property type="entry name" value="(Trans)glycosidases"/>
    <property type="match status" value="1"/>
</dbReference>
<dbReference type="PANTHER" id="PTHR22600">
    <property type="entry name" value="BETA-HEXOSAMINIDASE"/>
    <property type="match status" value="1"/>
</dbReference>
<reference evidence="8" key="1">
    <citation type="submission" date="2021-01" db="EMBL/GenBank/DDBJ databases">
        <authorList>
            <person name="Corre E."/>
            <person name="Pelletier E."/>
            <person name="Niang G."/>
            <person name="Scheremetjew M."/>
            <person name="Finn R."/>
            <person name="Kale V."/>
            <person name="Holt S."/>
            <person name="Cochrane G."/>
            <person name="Meng A."/>
            <person name="Brown T."/>
            <person name="Cohen L."/>
        </authorList>
    </citation>
    <scope>NUCLEOTIDE SEQUENCE</scope>
    <source>
        <strain evidence="8">RCC3387</strain>
    </source>
</reference>
<dbReference type="EC" id="3.2.1.52" evidence="3"/>
<dbReference type="Gene3D" id="3.20.20.80">
    <property type="entry name" value="Glycosidases"/>
    <property type="match status" value="1"/>
</dbReference>
<feature type="compositionally biased region" description="Basic and acidic residues" evidence="6">
    <location>
        <begin position="517"/>
        <end position="527"/>
    </location>
</feature>
<dbReference type="Pfam" id="PF00728">
    <property type="entry name" value="Glyco_hydro_20"/>
    <property type="match status" value="1"/>
</dbReference>
<evidence type="ECO:0000256" key="2">
    <source>
        <dbReference type="ARBA" id="ARBA00006285"/>
    </source>
</evidence>
<dbReference type="GO" id="GO:0016020">
    <property type="term" value="C:membrane"/>
    <property type="evidence" value="ECO:0007669"/>
    <property type="project" value="TreeGrafter"/>
</dbReference>
<name>A0A7S2Q3M3_9DINO</name>
<comment type="catalytic activity">
    <reaction evidence="1">
        <text>Hydrolysis of terminal non-reducing N-acetyl-D-hexosamine residues in N-acetyl-beta-D-hexosaminides.</text>
        <dbReference type="EC" id="3.2.1.52"/>
    </reaction>
</comment>
<evidence type="ECO:0000256" key="6">
    <source>
        <dbReference type="SAM" id="MobiDB-lite"/>
    </source>
</evidence>
<dbReference type="PRINTS" id="PR00738">
    <property type="entry name" value="GLHYDRLASE20"/>
</dbReference>
<dbReference type="GO" id="GO:0005975">
    <property type="term" value="P:carbohydrate metabolic process"/>
    <property type="evidence" value="ECO:0007669"/>
    <property type="project" value="InterPro"/>
</dbReference>
<accession>A0A7S2Q3M3</accession>
<dbReference type="GO" id="GO:0030203">
    <property type="term" value="P:glycosaminoglycan metabolic process"/>
    <property type="evidence" value="ECO:0007669"/>
    <property type="project" value="TreeGrafter"/>
</dbReference>